<dbReference type="Proteomes" id="UP000318081">
    <property type="component" value="Chromosome"/>
</dbReference>
<dbReference type="InterPro" id="IPR013249">
    <property type="entry name" value="RNA_pol_sigma70_r4_t2"/>
</dbReference>
<evidence type="ECO:0000313" key="2">
    <source>
        <dbReference type="EMBL" id="QDV83175.1"/>
    </source>
</evidence>
<gene>
    <name evidence="2" type="ORF">TBK1r_21100</name>
</gene>
<evidence type="ECO:0000313" key="3">
    <source>
        <dbReference type="Proteomes" id="UP000318081"/>
    </source>
</evidence>
<organism evidence="2 3">
    <name type="scientific">Stieleria magnilauensis</name>
    <dbReference type="NCBI Taxonomy" id="2527963"/>
    <lineage>
        <taxon>Bacteria</taxon>
        <taxon>Pseudomonadati</taxon>
        <taxon>Planctomycetota</taxon>
        <taxon>Planctomycetia</taxon>
        <taxon>Pirellulales</taxon>
        <taxon>Pirellulaceae</taxon>
        <taxon>Stieleria</taxon>
    </lineage>
</organism>
<dbReference type="InterPro" id="IPR014284">
    <property type="entry name" value="RNA_pol_sigma-70_dom"/>
</dbReference>
<dbReference type="RefSeq" id="WP_145209667.1">
    <property type="nucleotide sequence ID" value="NZ_CP036432.1"/>
</dbReference>
<name>A0ABX5XMG6_9BACT</name>
<dbReference type="InterPro" id="IPR013324">
    <property type="entry name" value="RNA_pol_sigma_r3/r4-like"/>
</dbReference>
<dbReference type="Pfam" id="PF08281">
    <property type="entry name" value="Sigma70_r4_2"/>
    <property type="match status" value="1"/>
</dbReference>
<dbReference type="InterPro" id="IPR036388">
    <property type="entry name" value="WH-like_DNA-bd_sf"/>
</dbReference>
<accession>A0ABX5XMG6</accession>
<dbReference type="Gene3D" id="1.10.10.10">
    <property type="entry name" value="Winged helix-like DNA-binding domain superfamily/Winged helix DNA-binding domain"/>
    <property type="match status" value="1"/>
</dbReference>
<evidence type="ECO:0000259" key="1">
    <source>
        <dbReference type="Pfam" id="PF08281"/>
    </source>
</evidence>
<dbReference type="NCBIfam" id="TIGR02937">
    <property type="entry name" value="sigma70-ECF"/>
    <property type="match status" value="1"/>
</dbReference>
<proteinExistence type="predicted"/>
<protein>
    <submittedName>
        <fullName evidence="2">RNA polymerase sigma factor</fullName>
    </submittedName>
</protein>
<feature type="domain" description="RNA polymerase sigma factor 70 region 4 type 2" evidence="1">
    <location>
        <begin position="165"/>
        <end position="216"/>
    </location>
</feature>
<dbReference type="SUPFAM" id="SSF88659">
    <property type="entry name" value="Sigma3 and sigma4 domains of RNA polymerase sigma factors"/>
    <property type="match status" value="1"/>
</dbReference>
<reference evidence="2 3" key="1">
    <citation type="submission" date="2019-02" db="EMBL/GenBank/DDBJ databases">
        <title>Deep-cultivation of Planctomycetes and their phenomic and genomic characterization uncovers novel biology.</title>
        <authorList>
            <person name="Wiegand S."/>
            <person name="Jogler M."/>
            <person name="Boedeker C."/>
            <person name="Pinto D."/>
            <person name="Vollmers J."/>
            <person name="Rivas-Marin E."/>
            <person name="Kohn T."/>
            <person name="Peeters S.H."/>
            <person name="Heuer A."/>
            <person name="Rast P."/>
            <person name="Oberbeckmann S."/>
            <person name="Bunk B."/>
            <person name="Jeske O."/>
            <person name="Meyerdierks A."/>
            <person name="Storesund J.E."/>
            <person name="Kallscheuer N."/>
            <person name="Luecker S."/>
            <person name="Lage O.M."/>
            <person name="Pohl T."/>
            <person name="Merkel B.J."/>
            <person name="Hornburger P."/>
            <person name="Mueller R.-W."/>
            <person name="Bruemmer F."/>
            <person name="Labrenz M."/>
            <person name="Spormann A.M."/>
            <person name="Op den Camp H."/>
            <person name="Overmann J."/>
            <person name="Amann R."/>
            <person name="Jetten M.S.M."/>
            <person name="Mascher T."/>
            <person name="Medema M.H."/>
            <person name="Devos D.P."/>
            <person name="Kaster A.-K."/>
            <person name="Ovreas L."/>
            <person name="Rohde M."/>
            <person name="Galperin M.Y."/>
            <person name="Jogler C."/>
        </authorList>
    </citation>
    <scope>NUCLEOTIDE SEQUENCE [LARGE SCALE GENOMIC DNA]</scope>
    <source>
        <strain evidence="2 3">TBK1r</strain>
    </source>
</reference>
<keyword evidence="3" id="KW-1185">Reference proteome</keyword>
<sequence length="224" mass="25840">MAPFLAQPEKSATRILEKCVSGNKNASMAEQKTLGQSAASLEAKIENLSNWQELVSSWIAESCRHSFSRFPQLRRWEMTGDVAQQATLSLLDAINSKKVNPTSEEHLRRIAILHVKWTFLRLARQHRRSIRTAYATPIAENGGLRVEEVHASEFTPMKRRVDWLQFHCTVDNLPELQREIFHKCWYDEMKKSEIAEQLGVSIRTVQRNYRLACERLICALGDFN</sequence>
<dbReference type="EMBL" id="CP036432">
    <property type="protein sequence ID" value="QDV83175.1"/>
    <property type="molecule type" value="Genomic_DNA"/>
</dbReference>